<organism evidence="3 4">
    <name type="scientific">Texcoconibacillus texcoconensis</name>
    <dbReference type="NCBI Taxonomy" id="1095777"/>
    <lineage>
        <taxon>Bacteria</taxon>
        <taxon>Bacillati</taxon>
        <taxon>Bacillota</taxon>
        <taxon>Bacilli</taxon>
        <taxon>Bacillales</taxon>
        <taxon>Bacillaceae</taxon>
        <taxon>Texcoconibacillus</taxon>
    </lineage>
</organism>
<dbReference type="Proteomes" id="UP000551878">
    <property type="component" value="Unassembled WGS sequence"/>
</dbReference>
<sequence>MKITITDEAINWFKDELDLQGNESVQFFVRYGGSPQLKTGFSLGLAVKDPENIGSETIRNGIRFYVEDDDLWYFEDHDFDIHLDEKWKEIRYHFPEKTNE</sequence>
<keyword evidence="4" id="KW-1185">Reference proteome</keyword>
<dbReference type="PIRSF" id="PIRSF034852">
    <property type="entry name" value="UCP034852"/>
    <property type="match status" value="1"/>
</dbReference>
<evidence type="ECO:0000313" key="4">
    <source>
        <dbReference type="Proteomes" id="UP000551878"/>
    </source>
</evidence>
<evidence type="ECO:0000313" key="3">
    <source>
        <dbReference type="EMBL" id="MBB5174812.1"/>
    </source>
</evidence>
<dbReference type="RefSeq" id="WP_184665218.1">
    <property type="nucleotide sequence ID" value="NZ_JACHHB010000017.1"/>
</dbReference>
<name>A0A840QTG8_9BACI</name>
<dbReference type="EMBL" id="JACHHB010000017">
    <property type="protein sequence ID" value="MBB5174812.1"/>
    <property type="molecule type" value="Genomic_DNA"/>
</dbReference>
<protein>
    <submittedName>
        <fullName evidence="3">Uncharacterized protein YneR</fullName>
    </submittedName>
</protein>
<comment type="similarity">
    <text evidence="1">Belongs to the HesB/IscA family.</text>
</comment>
<accession>A0A840QTG8</accession>
<proteinExistence type="inferred from homology"/>
<dbReference type="Pfam" id="PF01521">
    <property type="entry name" value="Fe-S_biosyn"/>
    <property type="match status" value="1"/>
</dbReference>
<dbReference type="InterPro" id="IPR035903">
    <property type="entry name" value="HesB-like_dom_sf"/>
</dbReference>
<reference evidence="3 4" key="1">
    <citation type="submission" date="2020-08" db="EMBL/GenBank/DDBJ databases">
        <title>Genomic Encyclopedia of Type Strains, Phase IV (KMG-IV): sequencing the most valuable type-strain genomes for metagenomic binning, comparative biology and taxonomic classification.</title>
        <authorList>
            <person name="Goeker M."/>
        </authorList>
    </citation>
    <scope>NUCLEOTIDE SEQUENCE [LARGE SCALE GENOMIC DNA]</scope>
    <source>
        <strain evidence="3 4">DSM 24696</strain>
    </source>
</reference>
<feature type="domain" description="Core" evidence="2">
    <location>
        <begin position="1"/>
        <end position="77"/>
    </location>
</feature>
<evidence type="ECO:0000259" key="2">
    <source>
        <dbReference type="Pfam" id="PF01521"/>
    </source>
</evidence>
<dbReference type="InterPro" id="IPR008326">
    <property type="entry name" value="PdhI-like"/>
</dbReference>
<gene>
    <name evidence="3" type="ORF">HNQ41_003035</name>
</gene>
<dbReference type="InterPro" id="IPR000361">
    <property type="entry name" value="ATAP_core_dom"/>
</dbReference>
<dbReference type="AlphaFoldDB" id="A0A840QTG8"/>
<comment type="caution">
    <text evidence="3">The sequence shown here is derived from an EMBL/GenBank/DDBJ whole genome shotgun (WGS) entry which is preliminary data.</text>
</comment>
<evidence type="ECO:0000256" key="1">
    <source>
        <dbReference type="ARBA" id="ARBA00006718"/>
    </source>
</evidence>
<dbReference type="SUPFAM" id="SSF89360">
    <property type="entry name" value="HesB-like domain"/>
    <property type="match status" value="1"/>
</dbReference>